<organism evidence="2 3">
    <name type="scientific">Streptomyces nojiriensis</name>
    <dbReference type="NCBI Taxonomy" id="66374"/>
    <lineage>
        <taxon>Bacteria</taxon>
        <taxon>Bacillati</taxon>
        <taxon>Actinomycetota</taxon>
        <taxon>Actinomycetes</taxon>
        <taxon>Kitasatosporales</taxon>
        <taxon>Streptomycetaceae</taxon>
        <taxon>Streptomyces</taxon>
    </lineage>
</organism>
<keyword evidence="3" id="KW-1185">Reference proteome</keyword>
<feature type="region of interest" description="Disordered" evidence="1">
    <location>
        <begin position="20"/>
        <end position="40"/>
    </location>
</feature>
<dbReference type="EMBL" id="BNEC01000005">
    <property type="protein sequence ID" value="GHI69518.1"/>
    <property type="molecule type" value="Genomic_DNA"/>
</dbReference>
<name>A0ABQ3SN01_9ACTN</name>
<feature type="compositionally biased region" description="Basic and acidic residues" evidence="1">
    <location>
        <begin position="28"/>
        <end position="40"/>
    </location>
</feature>
<evidence type="ECO:0000313" key="2">
    <source>
        <dbReference type="EMBL" id="GHI69518.1"/>
    </source>
</evidence>
<proteinExistence type="predicted"/>
<gene>
    <name evidence="2" type="ORF">Snoj_34360</name>
</gene>
<comment type="caution">
    <text evidence="2">The sequence shown here is derived from an EMBL/GenBank/DDBJ whole genome shotgun (WGS) entry which is preliminary data.</text>
</comment>
<dbReference type="Proteomes" id="UP000613974">
    <property type="component" value="Unassembled WGS sequence"/>
</dbReference>
<evidence type="ECO:0000256" key="1">
    <source>
        <dbReference type="SAM" id="MobiDB-lite"/>
    </source>
</evidence>
<reference evidence="3" key="1">
    <citation type="submission" date="2023-07" db="EMBL/GenBank/DDBJ databases">
        <title>Whole genome shotgun sequence of Streptomyces nojiriensis NBRC 13794.</title>
        <authorList>
            <person name="Komaki H."/>
            <person name="Tamura T."/>
        </authorList>
    </citation>
    <scope>NUCLEOTIDE SEQUENCE [LARGE SCALE GENOMIC DNA]</scope>
    <source>
        <strain evidence="3">NBRC 13794</strain>
    </source>
</reference>
<sequence length="115" mass="11700">MPPLASGKDTGLRVAMADTWGRPARAGGDGRTEPRPGDYRPGRGSACVGYRLRADALVALALALERVFLAAPPVLVGALAAAGGSAGLGVGRVLTGSLRALLLLRPLPGSWRLSC</sequence>
<accession>A0ABQ3SN01</accession>
<evidence type="ECO:0000313" key="3">
    <source>
        <dbReference type="Proteomes" id="UP000613974"/>
    </source>
</evidence>
<protein>
    <submittedName>
        <fullName evidence="2">Uncharacterized protein</fullName>
    </submittedName>
</protein>